<feature type="region of interest" description="Disordered" evidence="1">
    <location>
        <begin position="1"/>
        <end position="81"/>
    </location>
</feature>
<dbReference type="EMBL" id="BQNB010019958">
    <property type="protein sequence ID" value="GJT90811.1"/>
    <property type="molecule type" value="Genomic_DNA"/>
</dbReference>
<name>A0ABQ5HSH4_9ASTR</name>
<comment type="caution">
    <text evidence="2">The sequence shown here is derived from an EMBL/GenBank/DDBJ whole genome shotgun (WGS) entry which is preliminary data.</text>
</comment>
<evidence type="ECO:0000313" key="2">
    <source>
        <dbReference type="EMBL" id="GJT90811.1"/>
    </source>
</evidence>
<evidence type="ECO:0000256" key="1">
    <source>
        <dbReference type="SAM" id="MobiDB-lite"/>
    </source>
</evidence>
<dbReference type="Proteomes" id="UP001151760">
    <property type="component" value="Unassembled WGS sequence"/>
</dbReference>
<accession>A0ABQ5HSH4</accession>
<evidence type="ECO:0000313" key="3">
    <source>
        <dbReference type="Proteomes" id="UP001151760"/>
    </source>
</evidence>
<reference evidence="2" key="1">
    <citation type="journal article" date="2022" name="Int. J. Mol. Sci.">
        <title>Draft Genome of Tanacetum Coccineum: Genomic Comparison of Closely Related Tanacetum-Family Plants.</title>
        <authorList>
            <person name="Yamashiro T."/>
            <person name="Shiraishi A."/>
            <person name="Nakayama K."/>
            <person name="Satake H."/>
        </authorList>
    </citation>
    <scope>NUCLEOTIDE SEQUENCE</scope>
</reference>
<sequence length="120" mass="12479">RLGRRHSGDVNRLSAARHTEGLRRYSSTPHGAAVVAVPSSDRHHDGGSQRRSGGDSGVVATAAAIDGGGGHDDGGGVERLPAAVEGGSEVGGVMGWIGMMEMAWWQRRPCRKRSPENVAG</sequence>
<protein>
    <submittedName>
        <fullName evidence="2">Uncharacterized protein</fullName>
    </submittedName>
</protein>
<reference evidence="2" key="2">
    <citation type="submission" date="2022-01" db="EMBL/GenBank/DDBJ databases">
        <authorList>
            <person name="Yamashiro T."/>
            <person name="Shiraishi A."/>
            <person name="Satake H."/>
            <person name="Nakayama K."/>
        </authorList>
    </citation>
    <scope>NUCLEOTIDE SEQUENCE</scope>
</reference>
<feature type="non-terminal residue" evidence="2">
    <location>
        <position position="1"/>
    </location>
</feature>
<keyword evidence="3" id="KW-1185">Reference proteome</keyword>
<gene>
    <name evidence="2" type="ORF">Tco_1079656</name>
</gene>
<proteinExistence type="predicted"/>
<organism evidence="2 3">
    <name type="scientific">Tanacetum coccineum</name>
    <dbReference type="NCBI Taxonomy" id="301880"/>
    <lineage>
        <taxon>Eukaryota</taxon>
        <taxon>Viridiplantae</taxon>
        <taxon>Streptophyta</taxon>
        <taxon>Embryophyta</taxon>
        <taxon>Tracheophyta</taxon>
        <taxon>Spermatophyta</taxon>
        <taxon>Magnoliopsida</taxon>
        <taxon>eudicotyledons</taxon>
        <taxon>Gunneridae</taxon>
        <taxon>Pentapetalae</taxon>
        <taxon>asterids</taxon>
        <taxon>campanulids</taxon>
        <taxon>Asterales</taxon>
        <taxon>Asteraceae</taxon>
        <taxon>Asteroideae</taxon>
        <taxon>Anthemideae</taxon>
        <taxon>Anthemidinae</taxon>
        <taxon>Tanacetum</taxon>
    </lineage>
</organism>